<reference evidence="3 5" key="2">
    <citation type="submission" date="2019-07" db="EMBL/GenBank/DDBJ databases">
        <title>Serratia strains were isolated from fresh produce.</title>
        <authorList>
            <person name="Cho G.-S."/>
            <person name="Stein M."/>
            <person name="Lee W."/>
            <person name="Suh S.H."/>
            <person name="Franz C.M.A.P."/>
        </authorList>
    </citation>
    <scope>NUCLEOTIDE SEQUENCE [LARGE SCALE GENOMIC DNA]</scope>
    <source>
        <strain evidence="3 5">S16</strain>
    </source>
</reference>
<accession>A0A5C7BLB1</accession>
<dbReference type="EMBL" id="SPSG01000058">
    <property type="protein sequence ID" value="TFV54972.1"/>
    <property type="molecule type" value="Genomic_DNA"/>
</dbReference>
<evidence type="ECO:0000313" key="4">
    <source>
        <dbReference type="Proteomes" id="UP000298510"/>
    </source>
</evidence>
<keyword evidence="1" id="KW-0812">Transmembrane</keyword>
<organism evidence="3 5">
    <name type="scientific">Serratia marcescens</name>
    <dbReference type="NCBI Taxonomy" id="615"/>
    <lineage>
        <taxon>Bacteria</taxon>
        <taxon>Pseudomonadati</taxon>
        <taxon>Pseudomonadota</taxon>
        <taxon>Gammaproteobacteria</taxon>
        <taxon>Enterobacterales</taxon>
        <taxon>Yersiniaceae</taxon>
        <taxon>Serratia</taxon>
    </lineage>
</organism>
<dbReference type="Proteomes" id="UP000321126">
    <property type="component" value="Unassembled WGS sequence"/>
</dbReference>
<keyword evidence="1" id="KW-0472">Membrane</keyword>
<keyword evidence="1" id="KW-1133">Transmembrane helix</keyword>
<protein>
    <recommendedName>
        <fullName evidence="6">DUF3955 domain-containing protein</fullName>
    </recommendedName>
</protein>
<reference evidence="2 4" key="1">
    <citation type="submission" date="2019-03" db="EMBL/GenBank/DDBJ databases">
        <title>Serratia marcescens strain N2 draft genome.</title>
        <authorList>
            <person name="Yassin A."/>
            <person name="El-Kenawy N."/>
            <person name="Youssef N.H."/>
        </authorList>
    </citation>
    <scope>NUCLEOTIDE SEQUENCE [LARGE SCALE GENOMIC DNA]</scope>
    <source>
        <strain evidence="2 4">N2</strain>
    </source>
</reference>
<sequence>MHKVSSLLIFISLIILIIAFSLNLYGHYAVSNSNAAPLFSPLWWTRWFPLYASGAALLLVGVVLRVSGRGR</sequence>
<dbReference type="EMBL" id="VOUQ01000070">
    <property type="protein sequence ID" value="TXE22108.1"/>
    <property type="molecule type" value="Genomic_DNA"/>
</dbReference>
<evidence type="ECO:0000313" key="2">
    <source>
        <dbReference type="EMBL" id="TFV54972.1"/>
    </source>
</evidence>
<proteinExistence type="predicted"/>
<evidence type="ECO:0008006" key="6">
    <source>
        <dbReference type="Google" id="ProtNLM"/>
    </source>
</evidence>
<feature type="transmembrane region" description="Helical" evidence="1">
    <location>
        <begin position="48"/>
        <end position="66"/>
    </location>
</feature>
<dbReference type="AlphaFoldDB" id="A0A5C7BLB1"/>
<gene>
    <name evidence="2" type="ORF">E0L31_00520</name>
    <name evidence="3" type="ORF">FOT62_25970</name>
</gene>
<comment type="caution">
    <text evidence="3">The sequence shown here is derived from an EMBL/GenBank/DDBJ whole genome shotgun (WGS) entry which is preliminary data.</text>
</comment>
<evidence type="ECO:0000313" key="5">
    <source>
        <dbReference type="Proteomes" id="UP000321126"/>
    </source>
</evidence>
<feature type="transmembrane region" description="Helical" evidence="1">
    <location>
        <begin position="7"/>
        <end position="28"/>
    </location>
</feature>
<name>A0A5C7BLB1_SERMA</name>
<evidence type="ECO:0000256" key="1">
    <source>
        <dbReference type="SAM" id="Phobius"/>
    </source>
</evidence>
<evidence type="ECO:0000313" key="3">
    <source>
        <dbReference type="EMBL" id="TXE22108.1"/>
    </source>
</evidence>